<feature type="non-terminal residue" evidence="1">
    <location>
        <position position="1"/>
    </location>
</feature>
<accession>A0A0K2UCL0</accession>
<dbReference type="AlphaFoldDB" id="A0A0K2UCL0"/>
<reference evidence="1" key="1">
    <citation type="submission" date="2014-05" db="EMBL/GenBank/DDBJ databases">
        <authorList>
            <person name="Chronopoulou M."/>
        </authorList>
    </citation>
    <scope>NUCLEOTIDE SEQUENCE</scope>
    <source>
        <tissue evidence="1">Whole organism</tissue>
    </source>
</reference>
<evidence type="ECO:0000313" key="1">
    <source>
        <dbReference type="EMBL" id="CDW35973.1"/>
    </source>
</evidence>
<name>A0A0K2UCL0_LEPSM</name>
<protein>
    <submittedName>
        <fullName evidence="1">Uncharacterized protein</fullName>
    </submittedName>
</protein>
<organism evidence="1">
    <name type="scientific">Lepeophtheirus salmonis</name>
    <name type="common">Salmon louse</name>
    <name type="synonym">Caligus salmonis</name>
    <dbReference type="NCBI Taxonomy" id="72036"/>
    <lineage>
        <taxon>Eukaryota</taxon>
        <taxon>Metazoa</taxon>
        <taxon>Ecdysozoa</taxon>
        <taxon>Arthropoda</taxon>
        <taxon>Crustacea</taxon>
        <taxon>Multicrustacea</taxon>
        <taxon>Hexanauplia</taxon>
        <taxon>Copepoda</taxon>
        <taxon>Siphonostomatoida</taxon>
        <taxon>Caligidae</taxon>
        <taxon>Lepeophtheirus</taxon>
    </lineage>
</organism>
<proteinExistence type="predicted"/>
<sequence>KALETNETDWRRAYLILRPILRTDKFLDLNNFFYTDLNRYSR</sequence>
<dbReference type="EMBL" id="HACA01018612">
    <property type="protein sequence ID" value="CDW35973.1"/>
    <property type="molecule type" value="Transcribed_RNA"/>
</dbReference>